<accession>A0A1F7GBL9</accession>
<evidence type="ECO:0000313" key="2">
    <source>
        <dbReference type="EMBL" id="OGK16323.1"/>
    </source>
</evidence>
<dbReference type="AlphaFoldDB" id="A0A1F7GBL9"/>
<protein>
    <submittedName>
        <fullName evidence="2">Uncharacterized protein</fullName>
    </submittedName>
</protein>
<organism evidence="2 3">
    <name type="scientific">Candidatus Roizmanbacteria bacterium RIFCSPHIGHO2_01_FULL_39_12c</name>
    <dbReference type="NCBI Taxonomy" id="1802031"/>
    <lineage>
        <taxon>Bacteria</taxon>
        <taxon>Candidatus Roizmaniibacteriota</taxon>
    </lineage>
</organism>
<sequence>MNNIKRFFMLFLTAFGIFALIFLMVSIIIVSRSARKKDRQEIEKGYAGEKITPIISPSTLQE</sequence>
<evidence type="ECO:0000256" key="1">
    <source>
        <dbReference type="SAM" id="Phobius"/>
    </source>
</evidence>
<feature type="transmembrane region" description="Helical" evidence="1">
    <location>
        <begin position="6"/>
        <end position="30"/>
    </location>
</feature>
<name>A0A1F7GBL9_9BACT</name>
<keyword evidence="1" id="KW-0812">Transmembrane</keyword>
<gene>
    <name evidence="2" type="ORF">A2774_05265</name>
</gene>
<keyword evidence="1" id="KW-0472">Membrane</keyword>
<proteinExistence type="predicted"/>
<dbReference type="Proteomes" id="UP000177208">
    <property type="component" value="Unassembled WGS sequence"/>
</dbReference>
<reference evidence="2 3" key="1">
    <citation type="journal article" date="2016" name="Nat. Commun.">
        <title>Thousands of microbial genomes shed light on interconnected biogeochemical processes in an aquifer system.</title>
        <authorList>
            <person name="Anantharaman K."/>
            <person name="Brown C.T."/>
            <person name="Hug L.A."/>
            <person name="Sharon I."/>
            <person name="Castelle C.J."/>
            <person name="Probst A.J."/>
            <person name="Thomas B.C."/>
            <person name="Singh A."/>
            <person name="Wilkins M.J."/>
            <person name="Karaoz U."/>
            <person name="Brodie E.L."/>
            <person name="Williams K.H."/>
            <person name="Hubbard S.S."/>
            <person name="Banfield J.F."/>
        </authorList>
    </citation>
    <scope>NUCLEOTIDE SEQUENCE [LARGE SCALE GENOMIC DNA]</scope>
</reference>
<evidence type="ECO:0000313" key="3">
    <source>
        <dbReference type="Proteomes" id="UP000177208"/>
    </source>
</evidence>
<keyword evidence="1" id="KW-1133">Transmembrane helix</keyword>
<comment type="caution">
    <text evidence="2">The sequence shown here is derived from an EMBL/GenBank/DDBJ whole genome shotgun (WGS) entry which is preliminary data.</text>
</comment>
<dbReference type="EMBL" id="MFZG01000024">
    <property type="protein sequence ID" value="OGK16323.1"/>
    <property type="molecule type" value="Genomic_DNA"/>
</dbReference>